<reference evidence="1" key="2">
    <citation type="submission" date="2023-05" db="EMBL/GenBank/DDBJ databases">
        <authorList>
            <person name="Fouks B."/>
        </authorList>
    </citation>
    <scope>NUCLEOTIDE SEQUENCE</scope>
    <source>
        <strain evidence="1">Stay&amp;Tobe</strain>
        <tissue evidence="1">Testes</tissue>
    </source>
</reference>
<protein>
    <submittedName>
        <fullName evidence="1">Uncharacterized protein</fullName>
    </submittedName>
</protein>
<gene>
    <name evidence="1" type="ORF">L9F63_018246</name>
</gene>
<sequence length="62" mass="7267">MNSLVDSIKFLFSAYTENMIKVFKHRATSQLRVIQFVKTHFPPEAFALCQSFLQDMIRLVKT</sequence>
<evidence type="ECO:0000313" key="1">
    <source>
        <dbReference type="EMBL" id="KAJ9588376.1"/>
    </source>
</evidence>
<proteinExistence type="predicted"/>
<name>A0AAD7ZXT6_DIPPU</name>
<reference evidence="1" key="1">
    <citation type="journal article" date="2023" name="IScience">
        <title>Live-bearing cockroach genome reveals convergent evolutionary mechanisms linked to viviparity in insects and beyond.</title>
        <authorList>
            <person name="Fouks B."/>
            <person name="Harrison M.C."/>
            <person name="Mikhailova A.A."/>
            <person name="Marchal E."/>
            <person name="English S."/>
            <person name="Carruthers M."/>
            <person name="Jennings E.C."/>
            <person name="Chiamaka E.L."/>
            <person name="Frigard R.A."/>
            <person name="Pippel M."/>
            <person name="Attardo G.M."/>
            <person name="Benoit J.B."/>
            <person name="Bornberg-Bauer E."/>
            <person name="Tobe S.S."/>
        </authorList>
    </citation>
    <scope>NUCLEOTIDE SEQUENCE</scope>
    <source>
        <strain evidence="1">Stay&amp;Tobe</strain>
    </source>
</reference>
<comment type="caution">
    <text evidence="1">The sequence shown here is derived from an EMBL/GenBank/DDBJ whole genome shotgun (WGS) entry which is preliminary data.</text>
</comment>
<evidence type="ECO:0000313" key="2">
    <source>
        <dbReference type="Proteomes" id="UP001233999"/>
    </source>
</evidence>
<dbReference type="EMBL" id="JASPKZ010005685">
    <property type="protein sequence ID" value="KAJ9588376.1"/>
    <property type="molecule type" value="Genomic_DNA"/>
</dbReference>
<dbReference type="AlphaFoldDB" id="A0AAD7ZXT6"/>
<keyword evidence="2" id="KW-1185">Reference proteome</keyword>
<accession>A0AAD7ZXT6</accession>
<feature type="non-terminal residue" evidence="1">
    <location>
        <position position="62"/>
    </location>
</feature>
<organism evidence="1 2">
    <name type="scientific">Diploptera punctata</name>
    <name type="common">Pacific beetle cockroach</name>
    <dbReference type="NCBI Taxonomy" id="6984"/>
    <lineage>
        <taxon>Eukaryota</taxon>
        <taxon>Metazoa</taxon>
        <taxon>Ecdysozoa</taxon>
        <taxon>Arthropoda</taxon>
        <taxon>Hexapoda</taxon>
        <taxon>Insecta</taxon>
        <taxon>Pterygota</taxon>
        <taxon>Neoptera</taxon>
        <taxon>Polyneoptera</taxon>
        <taxon>Dictyoptera</taxon>
        <taxon>Blattodea</taxon>
        <taxon>Blaberoidea</taxon>
        <taxon>Blaberidae</taxon>
        <taxon>Diplopterinae</taxon>
        <taxon>Diploptera</taxon>
    </lineage>
</organism>
<dbReference type="Proteomes" id="UP001233999">
    <property type="component" value="Unassembled WGS sequence"/>
</dbReference>